<dbReference type="Proteomes" id="UP000292958">
    <property type="component" value="Unassembled WGS sequence"/>
</dbReference>
<dbReference type="EMBL" id="SHKW01000001">
    <property type="protein sequence ID" value="RZU41480.1"/>
    <property type="molecule type" value="Genomic_DNA"/>
</dbReference>
<dbReference type="AlphaFoldDB" id="A0A4Q7YV07"/>
<accession>A0A4Q7YV07</accession>
<evidence type="ECO:0000313" key="1">
    <source>
        <dbReference type="EMBL" id="RZU41480.1"/>
    </source>
</evidence>
<comment type="caution">
    <text evidence="1">The sequence shown here is derived from an EMBL/GenBank/DDBJ whole genome shotgun (WGS) entry which is preliminary data.</text>
</comment>
<organism evidence="1 2">
    <name type="scientific">Edaphobacter modestus</name>
    <dbReference type="NCBI Taxonomy" id="388466"/>
    <lineage>
        <taxon>Bacteria</taxon>
        <taxon>Pseudomonadati</taxon>
        <taxon>Acidobacteriota</taxon>
        <taxon>Terriglobia</taxon>
        <taxon>Terriglobales</taxon>
        <taxon>Acidobacteriaceae</taxon>
        <taxon>Edaphobacter</taxon>
    </lineage>
</organism>
<proteinExistence type="predicted"/>
<reference evidence="1 2" key="1">
    <citation type="submission" date="2019-02" db="EMBL/GenBank/DDBJ databases">
        <title>Genomic Encyclopedia of Archaeal and Bacterial Type Strains, Phase II (KMG-II): from individual species to whole genera.</title>
        <authorList>
            <person name="Goeker M."/>
        </authorList>
    </citation>
    <scope>NUCLEOTIDE SEQUENCE [LARGE SCALE GENOMIC DNA]</scope>
    <source>
        <strain evidence="1 2">DSM 18101</strain>
    </source>
</reference>
<evidence type="ECO:0000313" key="2">
    <source>
        <dbReference type="Proteomes" id="UP000292958"/>
    </source>
</evidence>
<sequence>MEFFSDTGYWLTVGKLYENSQCSIWLHTSKERSADSHIAASLRGDNEGVPTNEGIGLPSFLILGGYLRCALVPERKMFALGPVKSTIQT</sequence>
<keyword evidence="2" id="KW-1185">Reference proteome</keyword>
<name>A0A4Q7YV07_9BACT</name>
<gene>
    <name evidence="1" type="ORF">BDD14_3003</name>
</gene>
<protein>
    <submittedName>
        <fullName evidence="1">Uncharacterized protein</fullName>
    </submittedName>
</protein>